<dbReference type="InterPro" id="IPR002885">
    <property type="entry name" value="PPR_rpt"/>
</dbReference>
<evidence type="ECO:0000256" key="2">
    <source>
        <dbReference type="ARBA" id="ARBA00022737"/>
    </source>
</evidence>
<feature type="repeat" description="PPR" evidence="3">
    <location>
        <begin position="689"/>
        <end position="723"/>
    </location>
</feature>
<dbReference type="PANTHER" id="PTHR47934:SF6">
    <property type="entry name" value="MITOCHONDRIAL GROUP I INTRON SPLICING FACTOR CCM1-RELATED"/>
    <property type="match status" value="1"/>
</dbReference>
<dbReference type="SUPFAM" id="SSF81901">
    <property type="entry name" value="HCP-like"/>
    <property type="match status" value="1"/>
</dbReference>
<dbReference type="Gene3D" id="1.25.40.10">
    <property type="entry name" value="Tetratricopeptide repeat domain"/>
    <property type="match status" value="6"/>
</dbReference>
<keyword evidence="5" id="KW-1185">Reference proteome</keyword>
<accession>A0A565CJZ7</accession>
<comment type="caution">
    <text evidence="4">The sequence shown here is derived from an EMBL/GenBank/DDBJ whole genome shotgun (WGS) entry which is preliminary data.</text>
</comment>
<feature type="repeat" description="PPR" evidence="3">
    <location>
        <begin position="478"/>
        <end position="512"/>
    </location>
</feature>
<feature type="repeat" description="PPR" evidence="3">
    <location>
        <begin position="618"/>
        <end position="652"/>
    </location>
</feature>
<feature type="repeat" description="PPR" evidence="3">
    <location>
        <begin position="372"/>
        <end position="407"/>
    </location>
</feature>
<protein>
    <recommendedName>
        <fullName evidence="6">Pentacotripeptide-repeat region of PRORP domain-containing protein</fullName>
    </recommendedName>
</protein>
<dbReference type="EMBL" id="CABITT030000008">
    <property type="protein sequence ID" value="VVB13851.1"/>
    <property type="molecule type" value="Genomic_DNA"/>
</dbReference>
<dbReference type="GO" id="GO:0006396">
    <property type="term" value="P:RNA processing"/>
    <property type="evidence" value="ECO:0007669"/>
    <property type="project" value="TreeGrafter"/>
</dbReference>
<evidence type="ECO:0000256" key="1">
    <source>
        <dbReference type="ARBA" id="ARBA00007626"/>
    </source>
</evidence>
<name>A0A565CJZ7_9BRAS</name>
<feature type="repeat" description="PPR" evidence="3">
    <location>
        <begin position="513"/>
        <end position="547"/>
    </location>
</feature>
<dbReference type="NCBIfam" id="TIGR00756">
    <property type="entry name" value="PPR"/>
    <property type="match status" value="10"/>
</dbReference>
<feature type="repeat" description="PPR" evidence="3">
    <location>
        <begin position="443"/>
        <end position="477"/>
    </location>
</feature>
<feature type="repeat" description="PPR" evidence="3">
    <location>
        <begin position="654"/>
        <end position="688"/>
    </location>
</feature>
<dbReference type="GO" id="GO:0003729">
    <property type="term" value="F:mRNA binding"/>
    <property type="evidence" value="ECO:0007669"/>
    <property type="project" value="TreeGrafter"/>
</dbReference>
<feature type="repeat" description="PPR" evidence="3">
    <location>
        <begin position="408"/>
        <end position="442"/>
    </location>
</feature>
<dbReference type="AlphaFoldDB" id="A0A565CJZ7"/>
<evidence type="ECO:0000313" key="4">
    <source>
        <dbReference type="EMBL" id="VVB13851.1"/>
    </source>
</evidence>
<feature type="repeat" description="PPR" evidence="3">
    <location>
        <begin position="331"/>
        <end position="361"/>
    </location>
</feature>
<feature type="repeat" description="PPR" evidence="3">
    <location>
        <begin position="548"/>
        <end position="582"/>
    </location>
</feature>
<evidence type="ECO:0000256" key="3">
    <source>
        <dbReference type="PROSITE-ProRule" id="PRU00708"/>
    </source>
</evidence>
<dbReference type="OrthoDB" id="1092721at2759"/>
<dbReference type="GO" id="GO:0005739">
    <property type="term" value="C:mitochondrion"/>
    <property type="evidence" value="ECO:0007669"/>
    <property type="project" value="TreeGrafter"/>
</dbReference>
<evidence type="ECO:0000313" key="5">
    <source>
        <dbReference type="Proteomes" id="UP000489600"/>
    </source>
</evidence>
<organism evidence="4 5">
    <name type="scientific">Arabis nemorensis</name>
    <dbReference type="NCBI Taxonomy" id="586526"/>
    <lineage>
        <taxon>Eukaryota</taxon>
        <taxon>Viridiplantae</taxon>
        <taxon>Streptophyta</taxon>
        <taxon>Embryophyta</taxon>
        <taxon>Tracheophyta</taxon>
        <taxon>Spermatophyta</taxon>
        <taxon>Magnoliopsida</taxon>
        <taxon>eudicotyledons</taxon>
        <taxon>Gunneridae</taxon>
        <taxon>Pentapetalae</taxon>
        <taxon>rosids</taxon>
        <taxon>malvids</taxon>
        <taxon>Brassicales</taxon>
        <taxon>Brassicaceae</taxon>
        <taxon>Arabideae</taxon>
        <taxon>Arabis</taxon>
    </lineage>
</organism>
<reference evidence="4" key="1">
    <citation type="submission" date="2019-07" db="EMBL/GenBank/DDBJ databases">
        <authorList>
            <person name="Dittberner H."/>
        </authorList>
    </citation>
    <scope>NUCLEOTIDE SEQUENCE [LARGE SCALE GENOMIC DNA]</scope>
</reference>
<feature type="repeat" description="PPR" evidence="3">
    <location>
        <begin position="583"/>
        <end position="617"/>
    </location>
</feature>
<dbReference type="GO" id="GO:0007005">
    <property type="term" value="P:mitochondrion organization"/>
    <property type="evidence" value="ECO:0007669"/>
    <property type="project" value="TreeGrafter"/>
</dbReference>
<sequence>MNNVLSSVHRHRNFLYLLGRPPFLRRFTAQSDASTVIKPDSEESVAGEFLKHLREVPQHDWSSCEPLNSLLVSSSPRVLSQITRRLDSYSLAVSFFEYLNEKSQSLKHRDESLSVSFQSVIEFACKEADSGDKLLQLYENAKEKKIPLTYNAAKFFISWFGRLGMVNQSVIVYEEIDQELKNTHVRNFFIDVLLKGGIVDDALKVLDEMLERESVFPPNESTVDIVFHGWLSKGHSERRRLTEEEIIQLVLKFGDLGLSPNCVWLSRFITTLCKNGKTNVAWETLSKLMKTKAPLKTAPFNALLTSLGRNMDIGRMNVVAAEMDEMGIQANAVTLGILINTLCKSLRVDEALEIFEQLRGRQSDDGNAIKADEIHFNTLINSLCNVGRLKEAEELLVKMKMEKDCVPNTRTYNCLVDGYCKAGQLDTAKSVVSRMKEEGIEPDVVTLNTMIKGMCRHRGVSSAVSFLMDMEKEGLKRNVVTYMTLINAYCNVSNIDKAMHWYDQMVEAGCSPDAKIYYGLISGLCQARRDHDALTMVEKLKRAGFSLDLVAYNMLIGLFCNKNKADEVYEMLTDMEGAGMKPDSVTCNILISYFSKQKDFESVHRMMEKMREDGFFPNVVTYGAIIQAYCSSGKMNEALKLFNDMGSDSKVFPNTVVYNILINALCKLGDLKQALSLKEDMFKKRVRPNVETYNAFFKILKDNNQLETVLELMDEMVKHSCEPNHITMEVLMKILPEVGESTKLKKFMQRYSVASPTEKDVILS</sequence>
<dbReference type="Pfam" id="PF13041">
    <property type="entry name" value="PPR_2"/>
    <property type="match status" value="4"/>
</dbReference>
<dbReference type="PROSITE" id="PS51375">
    <property type="entry name" value="PPR"/>
    <property type="match status" value="11"/>
</dbReference>
<dbReference type="SUPFAM" id="SSF48452">
    <property type="entry name" value="TPR-like"/>
    <property type="match status" value="1"/>
</dbReference>
<dbReference type="PANTHER" id="PTHR47934">
    <property type="entry name" value="PENTATRICOPEPTIDE REPEAT-CONTAINING PROTEIN PET309, MITOCHONDRIAL"/>
    <property type="match status" value="1"/>
</dbReference>
<dbReference type="Proteomes" id="UP000489600">
    <property type="component" value="Unassembled WGS sequence"/>
</dbReference>
<dbReference type="InterPro" id="IPR011990">
    <property type="entry name" value="TPR-like_helical_dom_sf"/>
</dbReference>
<dbReference type="Pfam" id="PF01535">
    <property type="entry name" value="PPR"/>
    <property type="match status" value="1"/>
</dbReference>
<dbReference type="Pfam" id="PF12854">
    <property type="entry name" value="PPR_1"/>
    <property type="match status" value="3"/>
</dbReference>
<keyword evidence="2" id="KW-0677">Repeat</keyword>
<gene>
    <name evidence="4" type="ORF">ANE_LOCUS24295</name>
</gene>
<dbReference type="InterPro" id="IPR051114">
    <property type="entry name" value="Mito_RNA_Proc_CCM1"/>
</dbReference>
<proteinExistence type="inferred from homology"/>
<comment type="similarity">
    <text evidence="1">Belongs to the PPR family. P subfamily.</text>
</comment>
<evidence type="ECO:0008006" key="6">
    <source>
        <dbReference type="Google" id="ProtNLM"/>
    </source>
</evidence>